<dbReference type="Gene3D" id="3.40.50.150">
    <property type="entry name" value="Vaccinia Virus protein VP39"/>
    <property type="match status" value="1"/>
</dbReference>
<dbReference type="InterPro" id="IPR029063">
    <property type="entry name" value="SAM-dependent_MTases_sf"/>
</dbReference>
<reference evidence="3 4" key="1">
    <citation type="journal article" date="2013" name="Environ. Microbiol.">
        <title>Complete genome, catabolic sub-proteomes and key-metabolites of Desulfobacula toluolica Tol2, a marine, aromatic compound-degrading, sulfate-reducing bacterium.</title>
        <authorList>
            <person name="Wohlbrand L."/>
            <person name="Jacob J.H."/>
            <person name="Kube M."/>
            <person name="Mussmann M."/>
            <person name="Jarling R."/>
            <person name="Beck A."/>
            <person name="Amann R."/>
            <person name="Wilkes H."/>
            <person name="Reinhardt R."/>
            <person name="Rabus R."/>
        </authorList>
    </citation>
    <scope>NUCLEOTIDE SEQUENCE [LARGE SCALE GENOMIC DNA]</scope>
    <source>
        <strain evidence="4">DSM 7467 / Tol2</strain>
    </source>
</reference>
<dbReference type="CDD" id="cd02440">
    <property type="entry name" value="AdoMet_MTases"/>
    <property type="match status" value="1"/>
</dbReference>
<dbReference type="Pfam" id="PF01022">
    <property type="entry name" value="HTH_5"/>
    <property type="match status" value="1"/>
</dbReference>
<dbReference type="AlphaFoldDB" id="K0N8P5"/>
<proteinExistence type="predicted"/>
<feature type="domain" description="HTH arsR-type" evidence="2">
    <location>
        <begin position="1"/>
        <end position="89"/>
    </location>
</feature>
<dbReference type="KEGG" id="dto:TOL2_C21230"/>
<dbReference type="NCBIfam" id="NF033788">
    <property type="entry name" value="HTH_metalloreg"/>
    <property type="match status" value="1"/>
</dbReference>
<protein>
    <submittedName>
        <fullName evidence="3">Transcriptional regulator, ArsR family</fullName>
    </submittedName>
</protein>
<dbReference type="GO" id="GO:0003700">
    <property type="term" value="F:DNA-binding transcription factor activity"/>
    <property type="evidence" value="ECO:0007669"/>
    <property type="project" value="InterPro"/>
</dbReference>
<keyword evidence="4" id="KW-1185">Reference proteome</keyword>
<dbReference type="Proteomes" id="UP000007347">
    <property type="component" value="Chromosome"/>
</dbReference>
<dbReference type="PROSITE" id="PS50987">
    <property type="entry name" value="HTH_ARSR_2"/>
    <property type="match status" value="1"/>
</dbReference>
<dbReference type="PANTHER" id="PTHR43861:SF3">
    <property type="entry name" value="PUTATIVE (AFU_ORTHOLOGUE AFUA_2G14390)-RELATED"/>
    <property type="match status" value="1"/>
</dbReference>
<dbReference type="SUPFAM" id="SSF46785">
    <property type="entry name" value="Winged helix' DNA-binding domain"/>
    <property type="match status" value="1"/>
</dbReference>
<sequence length="310" mass="35540">MELIKCFKALSDKTRVRLLYVLQKYELNVNEIVLVVDMIQSGVSRHLKILMESGLLTSRRDGSFIYYSAAKNENIKTFIKLIDQSLEKEKLTGQDVKKAREMIKIRQNKTKRFFKTVAPQWDQLKKEVLGNFDLNSMIMKKISFHGNISDLGCGTGELIESLSVEVSHNLIGIDSSPEMLELARLRLSGTDNAELRLGEIEHLPMKNKEIDTAIMNMVLHHISQPEISIAEVYRVLKPGGIFILSDFEKHNQEKIKDIMGGSWLGFEKEKIKTWLTDTGFHLKTIESYPVNHGLTINVFTAKKQTFKEKR</sequence>
<keyword evidence="1" id="KW-0808">Transferase</keyword>
<evidence type="ECO:0000313" key="4">
    <source>
        <dbReference type="Proteomes" id="UP000007347"/>
    </source>
</evidence>
<dbReference type="InterPro" id="IPR036388">
    <property type="entry name" value="WH-like_DNA-bd_sf"/>
</dbReference>
<dbReference type="EMBL" id="FO203503">
    <property type="protein sequence ID" value="CCK80284.1"/>
    <property type="molecule type" value="Genomic_DNA"/>
</dbReference>
<dbReference type="HOGENOM" id="CLU_063642_1_0_7"/>
<dbReference type="RefSeq" id="WP_014957596.1">
    <property type="nucleotide sequence ID" value="NC_018645.1"/>
</dbReference>
<dbReference type="Gene3D" id="1.10.10.10">
    <property type="entry name" value="Winged helix-like DNA-binding domain superfamily/Winged helix DNA-binding domain"/>
    <property type="match status" value="1"/>
</dbReference>
<dbReference type="STRING" id="651182.TOL2_C21230"/>
<evidence type="ECO:0000259" key="2">
    <source>
        <dbReference type="PROSITE" id="PS50987"/>
    </source>
</evidence>
<evidence type="ECO:0000313" key="3">
    <source>
        <dbReference type="EMBL" id="CCK80284.1"/>
    </source>
</evidence>
<dbReference type="SMART" id="SM00418">
    <property type="entry name" value="HTH_ARSR"/>
    <property type="match status" value="1"/>
</dbReference>
<dbReference type="InterPro" id="IPR001845">
    <property type="entry name" value="HTH_ArsR_DNA-bd_dom"/>
</dbReference>
<dbReference type="Pfam" id="PF08241">
    <property type="entry name" value="Methyltransf_11"/>
    <property type="match status" value="1"/>
</dbReference>
<dbReference type="InterPro" id="IPR036390">
    <property type="entry name" value="WH_DNA-bd_sf"/>
</dbReference>
<dbReference type="OrthoDB" id="9789575at2"/>
<organism evidence="3 4">
    <name type="scientific">Desulfobacula toluolica (strain DSM 7467 / Tol2)</name>
    <dbReference type="NCBI Taxonomy" id="651182"/>
    <lineage>
        <taxon>Bacteria</taxon>
        <taxon>Pseudomonadati</taxon>
        <taxon>Thermodesulfobacteriota</taxon>
        <taxon>Desulfobacteria</taxon>
        <taxon>Desulfobacterales</taxon>
        <taxon>Desulfobacteraceae</taxon>
        <taxon>Desulfobacula</taxon>
    </lineage>
</organism>
<dbReference type="PRINTS" id="PR00778">
    <property type="entry name" value="HTHARSR"/>
</dbReference>
<accession>K0N8P5</accession>
<evidence type="ECO:0000256" key="1">
    <source>
        <dbReference type="ARBA" id="ARBA00022679"/>
    </source>
</evidence>
<dbReference type="CDD" id="cd00090">
    <property type="entry name" value="HTH_ARSR"/>
    <property type="match status" value="1"/>
</dbReference>
<dbReference type="PANTHER" id="PTHR43861">
    <property type="entry name" value="TRANS-ACONITATE 2-METHYLTRANSFERASE-RELATED"/>
    <property type="match status" value="1"/>
</dbReference>
<gene>
    <name evidence="3" type="ordered locus">TOL2_C21230</name>
</gene>
<dbReference type="SUPFAM" id="SSF53335">
    <property type="entry name" value="S-adenosyl-L-methionine-dependent methyltransferases"/>
    <property type="match status" value="1"/>
</dbReference>
<name>K0N8P5_DESTT</name>
<dbReference type="GO" id="GO:0008757">
    <property type="term" value="F:S-adenosylmethionine-dependent methyltransferase activity"/>
    <property type="evidence" value="ECO:0007669"/>
    <property type="project" value="InterPro"/>
</dbReference>
<dbReference type="InterPro" id="IPR011991">
    <property type="entry name" value="ArsR-like_HTH"/>
</dbReference>
<dbReference type="InterPro" id="IPR013216">
    <property type="entry name" value="Methyltransf_11"/>
</dbReference>